<keyword evidence="2" id="KW-1003">Cell membrane</keyword>
<keyword evidence="4 6" id="KW-1133">Transmembrane helix</keyword>
<keyword evidence="3 6" id="KW-0812">Transmembrane</keyword>
<evidence type="ECO:0000256" key="6">
    <source>
        <dbReference type="SAM" id="Phobius"/>
    </source>
</evidence>
<keyword evidence="8" id="KW-1185">Reference proteome</keyword>
<feature type="transmembrane region" description="Helical" evidence="6">
    <location>
        <begin position="368"/>
        <end position="391"/>
    </location>
</feature>
<evidence type="ECO:0000256" key="3">
    <source>
        <dbReference type="ARBA" id="ARBA00022692"/>
    </source>
</evidence>
<evidence type="ECO:0008006" key="9">
    <source>
        <dbReference type="Google" id="ProtNLM"/>
    </source>
</evidence>
<dbReference type="GO" id="GO:0005886">
    <property type="term" value="C:plasma membrane"/>
    <property type="evidence" value="ECO:0007669"/>
    <property type="project" value="UniProtKB-SubCell"/>
</dbReference>
<reference evidence="7" key="1">
    <citation type="submission" date="2021-01" db="EMBL/GenBank/DDBJ databases">
        <title>Whole genome shotgun sequence of Rhizocola hellebori NBRC 109834.</title>
        <authorList>
            <person name="Komaki H."/>
            <person name="Tamura T."/>
        </authorList>
    </citation>
    <scope>NUCLEOTIDE SEQUENCE</scope>
    <source>
        <strain evidence="7">NBRC 109834</strain>
    </source>
</reference>
<proteinExistence type="predicted"/>
<evidence type="ECO:0000256" key="5">
    <source>
        <dbReference type="ARBA" id="ARBA00023136"/>
    </source>
</evidence>
<dbReference type="InterPro" id="IPR050833">
    <property type="entry name" value="Poly_Biosynth_Transport"/>
</dbReference>
<protein>
    <recommendedName>
        <fullName evidence="9">Polysaccharide biosynthesis protein C-terminal domain-containing protein</fullName>
    </recommendedName>
</protein>
<feature type="transmembrane region" description="Helical" evidence="6">
    <location>
        <begin position="163"/>
        <end position="181"/>
    </location>
</feature>
<dbReference type="EMBL" id="BONY01000045">
    <property type="protein sequence ID" value="GIH08168.1"/>
    <property type="molecule type" value="Genomic_DNA"/>
</dbReference>
<feature type="transmembrane region" description="Helical" evidence="6">
    <location>
        <begin position="479"/>
        <end position="500"/>
    </location>
</feature>
<dbReference type="Proteomes" id="UP000612899">
    <property type="component" value="Unassembled WGS sequence"/>
</dbReference>
<feature type="transmembrane region" description="Helical" evidence="6">
    <location>
        <begin position="187"/>
        <end position="203"/>
    </location>
</feature>
<feature type="transmembrane region" description="Helical" evidence="6">
    <location>
        <begin position="331"/>
        <end position="356"/>
    </location>
</feature>
<gene>
    <name evidence="7" type="ORF">Rhe02_62350</name>
</gene>
<comment type="subcellular location">
    <subcellularLocation>
        <location evidence="1">Cell membrane</location>
        <topology evidence="1">Multi-pass membrane protein</topology>
    </subcellularLocation>
</comment>
<feature type="transmembrane region" description="Helical" evidence="6">
    <location>
        <begin position="412"/>
        <end position="432"/>
    </location>
</feature>
<name>A0A8J3QEI3_9ACTN</name>
<feature type="transmembrane region" description="Helical" evidence="6">
    <location>
        <begin position="95"/>
        <end position="115"/>
    </location>
</feature>
<feature type="transmembrane region" description="Helical" evidence="6">
    <location>
        <begin position="121"/>
        <end position="142"/>
    </location>
</feature>
<comment type="caution">
    <text evidence="7">The sequence shown here is derived from an EMBL/GenBank/DDBJ whole genome shotgun (WGS) entry which is preliminary data.</text>
</comment>
<dbReference type="AlphaFoldDB" id="A0A8J3QEI3"/>
<evidence type="ECO:0000256" key="1">
    <source>
        <dbReference type="ARBA" id="ARBA00004651"/>
    </source>
</evidence>
<organism evidence="7 8">
    <name type="scientific">Rhizocola hellebori</name>
    <dbReference type="NCBI Taxonomy" id="1392758"/>
    <lineage>
        <taxon>Bacteria</taxon>
        <taxon>Bacillati</taxon>
        <taxon>Actinomycetota</taxon>
        <taxon>Actinomycetes</taxon>
        <taxon>Micromonosporales</taxon>
        <taxon>Micromonosporaceae</taxon>
        <taxon>Rhizocola</taxon>
    </lineage>
</organism>
<dbReference type="PANTHER" id="PTHR30250:SF11">
    <property type="entry name" value="O-ANTIGEN TRANSPORTER-RELATED"/>
    <property type="match status" value="1"/>
</dbReference>
<feature type="transmembrane region" description="Helical" evidence="6">
    <location>
        <begin position="556"/>
        <end position="575"/>
    </location>
</feature>
<evidence type="ECO:0000313" key="7">
    <source>
        <dbReference type="EMBL" id="GIH08168.1"/>
    </source>
</evidence>
<feature type="transmembrane region" description="Helical" evidence="6">
    <location>
        <begin position="530"/>
        <end position="550"/>
    </location>
</feature>
<evidence type="ECO:0000256" key="2">
    <source>
        <dbReference type="ARBA" id="ARBA00022475"/>
    </source>
</evidence>
<feature type="transmembrane region" description="Helical" evidence="6">
    <location>
        <begin position="50"/>
        <end position="74"/>
    </location>
</feature>
<dbReference type="PANTHER" id="PTHR30250">
    <property type="entry name" value="PST FAMILY PREDICTED COLANIC ACID TRANSPORTER"/>
    <property type="match status" value="1"/>
</dbReference>
<evidence type="ECO:0000256" key="4">
    <source>
        <dbReference type="ARBA" id="ARBA00022989"/>
    </source>
</evidence>
<evidence type="ECO:0000313" key="8">
    <source>
        <dbReference type="Proteomes" id="UP000612899"/>
    </source>
</evidence>
<accession>A0A8J3QEI3</accession>
<sequence>MDMPPAASPSGVRRGVAVIRASLLSMLAIAALGITRLVHSALVAHGTDESTFTAVGILIGSTMVAGLFLPGGLSSAAAKFIPYHLGRSDVAMARAVYRLLLIVGYACSLALGLVVGAGSLFYGYSGADALSVGLLTVAFSIYSIEKSALYGFDRVESYVRLELIGSVTAIALTVLVVAFGWHAYLMPLTLGYTVLVIGSWLVLRRSTDSTLDNWIPEQPTPHTAAAPITSRDTLASRPSALSAGESVTFSGGAAGESRAFGGAANGSAAASGGAAGSVDALGWNAAGGPGAASGGAGALGSGAAGGLGAGVAVAGGRVVVPRGQRREIAGYVGMASLGGLASAGLLQALPLLAAIYTTPAEVKYFVTAVSLVAPLYFLPRALGMALFPAMAHAHGSGDLESIRRQADLSTRALFVALAPLFVVAIMLARQVLTLIYPPQFADGTVVLQVLLLATYLMVTPVAAINALSSGTPREVRVPVSSAVVGWFAGVGAAIPLGLAFGDVGVGLAYLIAAAVSAAWPLSAVAKRHQLAWFGPIARSVAVVVAGLLVAQVLPHGWLAGIGAAVAGGAIAVALLRRDLRRILGDARYSA</sequence>
<keyword evidence="5 6" id="KW-0472">Membrane</keyword>
<feature type="transmembrane region" description="Helical" evidence="6">
    <location>
        <begin position="444"/>
        <end position="467"/>
    </location>
</feature>
<feature type="transmembrane region" description="Helical" evidence="6">
    <location>
        <begin position="506"/>
        <end position="523"/>
    </location>
</feature>